<organism evidence="2 3">
    <name type="scientific">Piscinibacter sakaiensis</name>
    <name type="common">Ideonella sakaiensis</name>
    <dbReference type="NCBI Taxonomy" id="1547922"/>
    <lineage>
        <taxon>Bacteria</taxon>
        <taxon>Pseudomonadati</taxon>
        <taxon>Pseudomonadota</taxon>
        <taxon>Betaproteobacteria</taxon>
        <taxon>Burkholderiales</taxon>
        <taxon>Sphaerotilaceae</taxon>
        <taxon>Piscinibacter</taxon>
    </lineage>
</organism>
<dbReference type="AlphaFoldDB" id="A0A0K8NWL0"/>
<proteinExistence type="predicted"/>
<dbReference type="SUPFAM" id="SSF102198">
    <property type="entry name" value="Putative cyclase"/>
    <property type="match status" value="1"/>
</dbReference>
<dbReference type="OrthoDB" id="7067800at2"/>
<evidence type="ECO:0000313" key="2">
    <source>
        <dbReference type="EMBL" id="GAP34330.1"/>
    </source>
</evidence>
<dbReference type="Gene3D" id="3.50.30.50">
    <property type="entry name" value="Putative cyclase"/>
    <property type="match status" value="1"/>
</dbReference>
<dbReference type="GO" id="GO:0019441">
    <property type="term" value="P:L-tryptophan catabolic process to kynurenine"/>
    <property type="evidence" value="ECO:0007669"/>
    <property type="project" value="InterPro"/>
</dbReference>
<keyword evidence="3" id="KW-1185">Reference proteome</keyword>
<evidence type="ECO:0000256" key="1">
    <source>
        <dbReference type="SAM" id="MobiDB-lite"/>
    </source>
</evidence>
<dbReference type="EMBL" id="BBYR01000007">
    <property type="protein sequence ID" value="GAP34330.1"/>
    <property type="molecule type" value="Genomic_DNA"/>
</dbReference>
<protein>
    <submittedName>
        <fullName evidence="2">Putative cyclase SCIF3.09c</fullName>
    </submittedName>
</protein>
<dbReference type="GO" id="GO:0004061">
    <property type="term" value="F:arylformamidase activity"/>
    <property type="evidence" value="ECO:0007669"/>
    <property type="project" value="InterPro"/>
</dbReference>
<feature type="region of interest" description="Disordered" evidence="1">
    <location>
        <begin position="1"/>
        <end position="22"/>
    </location>
</feature>
<sequence>MAPRWSVAPPGSNWGEFGPDDQRGRMNLVTPAKVLEGVAEVRCGLSFCLSLPLDVPGGRKMNPKRPPPRRFAAQRDGASLGQQGFCWSYASEDPELTDVVNDDLVLLATQYSTQWDGLAHVGSRFDADGDGVAEAVFYNGYRAGEHIAPATEDASASDPALRFPQPRVDALGIQHLAEHGVQGRGVMIDLEQAFGRVRKAVGYEDLMRVLEADRVVVEPGDMVCLHTGFADTLLAMNRQPDPARLHETGSGLDGHDARLLEWIVDVRLACLVADNPAVELIQARLGTPSPLRRARLPLHEHCLFKNGIPLGELWQLTPLARWLRAHGRSRFLLTAPPLRLPGAIGSPTTPIATV</sequence>
<gene>
    <name evidence="2" type="ORF">ISF6_4505</name>
</gene>
<dbReference type="PANTHER" id="PTHR34861">
    <property type="match status" value="1"/>
</dbReference>
<dbReference type="STRING" id="1547922.ISF6_4505"/>
<dbReference type="RefSeq" id="WP_054018472.1">
    <property type="nucleotide sequence ID" value="NZ_BBYR01000007.1"/>
</dbReference>
<dbReference type="Pfam" id="PF04199">
    <property type="entry name" value="Cyclase"/>
    <property type="match status" value="1"/>
</dbReference>
<dbReference type="InterPro" id="IPR007325">
    <property type="entry name" value="KFase/CYL"/>
</dbReference>
<comment type="caution">
    <text evidence="2">The sequence shown here is derived from an EMBL/GenBank/DDBJ whole genome shotgun (WGS) entry which is preliminary data.</text>
</comment>
<dbReference type="Proteomes" id="UP000037660">
    <property type="component" value="Unassembled WGS sequence"/>
</dbReference>
<dbReference type="InterPro" id="IPR037175">
    <property type="entry name" value="KFase_sf"/>
</dbReference>
<reference evidence="2 3" key="2">
    <citation type="journal article" date="2016" name="Science">
        <title>A bacterium that degrades and assimilates poly(ethylene terephthalate).</title>
        <authorList>
            <person name="Yoshida S."/>
            <person name="Hiraga K."/>
            <person name="Takehana T."/>
            <person name="Taniguchi I."/>
            <person name="Yamaji H."/>
            <person name="Maeda Y."/>
            <person name="Toyohara K."/>
            <person name="Miyamoto K."/>
            <person name="Kimura Y."/>
            <person name="Oda K."/>
        </authorList>
    </citation>
    <scope>NUCLEOTIDE SEQUENCE [LARGE SCALE GENOMIC DNA]</scope>
    <source>
        <strain evidence="3">NBRC 110686 / TISTR 2288 / 201-F6</strain>
    </source>
</reference>
<accession>A0A0K8NWL0</accession>
<evidence type="ECO:0000313" key="3">
    <source>
        <dbReference type="Proteomes" id="UP000037660"/>
    </source>
</evidence>
<reference evidence="3" key="1">
    <citation type="submission" date="2015-07" db="EMBL/GenBank/DDBJ databases">
        <title>Discovery of a poly(ethylene terephthalate assimilation.</title>
        <authorList>
            <person name="Yoshida S."/>
            <person name="Hiraga K."/>
            <person name="Takehana T."/>
            <person name="Taniguchi I."/>
            <person name="Yamaji H."/>
            <person name="Maeda Y."/>
            <person name="Toyohara K."/>
            <person name="Miyamoto K."/>
            <person name="Kimura Y."/>
            <person name="Oda K."/>
        </authorList>
    </citation>
    <scope>NUCLEOTIDE SEQUENCE [LARGE SCALE GENOMIC DNA]</scope>
    <source>
        <strain evidence="3">NBRC 110686 / TISTR 2288 / 201-F6</strain>
    </source>
</reference>
<name>A0A0K8NWL0_PISS1</name>